<feature type="transmembrane region" description="Helical" evidence="8">
    <location>
        <begin position="252"/>
        <end position="273"/>
    </location>
</feature>
<feature type="region of interest" description="Disordered" evidence="7">
    <location>
        <begin position="550"/>
        <end position="580"/>
    </location>
</feature>
<evidence type="ECO:0000259" key="10">
    <source>
        <dbReference type="Pfam" id="PF21082"/>
    </source>
</evidence>
<keyword evidence="4 8" id="KW-0812">Transmembrane</keyword>
<dbReference type="PANTHER" id="PTHR30566:SF5">
    <property type="entry name" value="MECHANOSENSITIVE ION CHANNEL PROTEIN 1, MITOCHONDRIAL-RELATED"/>
    <property type="match status" value="1"/>
</dbReference>
<dbReference type="Gene3D" id="2.30.30.60">
    <property type="match status" value="1"/>
</dbReference>
<comment type="similarity">
    <text evidence="2">Belongs to the MscS (TC 1.A.23) family.</text>
</comment>
<dbReference type="InterPro" id="IPR023408">
    <property type="entry name" value="MscS_beta-dom_sf"/>
</dbReference>
<sequence length="602" mass="67574">MKFLVPLFLYLFKYLKPLSVFAKIFFVALFLLGLVETPAWAQLSLPKKEQVIDSAAAVPDWPNDTLGRRTPRGAVQGFIRSLADEDYPKAALYFNLTRKQKKQGEQLAHSLQRLLDHGGEIVPYSLLSDNFNGREDDNLGTNLERVGNATANGEKFDLFLEKTEDASGGPIWLFSSQTVQRIPKEIEQTSTPIADKVMPEVIVKNKWGGVPIGHWLALLLIAIGSYAVSWCLVQAFLFVLRKSWYRATEDPISGIITAFVLPLQLYLALWFFFEFSQRAGISIIVRQKFSVLTVIIGFFVFLLLLWRLVDVFGRFIERRMIRHQHQAGLSAVLFLRRGAKIAVLVFGTIGILSTLGFDVTTGLAALGVGGLALALGAQKTVENFVGSVTLIADQPIRVGDFCKVGDTVGTVETIGMRSTRIRTNERTVVTIPNGDFSSQRIENFAHRDRIWFHPTFSVRCDTSPDQLRYLLVELRSILYAHPKIDPNSARVRFVGIGDFSYNLEVFSYVLTTDFNEFLEIQEDLLLRMMDVVEASGSGFAFPSQTVYLGRDSGKSEENTKAAEEKVNNWRNTHDLPLPKFSPERIESLRNTIPYPADNGKSS</sequence>
<feature type="compositionally biased region" description="Basic and acidic residues" evidence="7">
    <location>
        <begin position="551"/>
        <end position="573"/>
    </location>
</feature>
<dbReference type="KEGG" id="add:HUW48_12730"/>
<dbReference type="GO" id="GO:0005886">
    <property type="term" value="C:plasma membrane"/>
    <property type="evidence" value="ECO:0007669"/>
    <property type="project" value="UniProtKB-SubCell"/>
</dbReference>
<gene>
    <name evidence="11" type="ORF">HUW48_12730</name>
</gene>
<evidence type="ECO:0000256" key="5">
    <source>
        <dbReference type="ARBA" id="ARBA00022989"/>
    </source>
</evidence>
<dbReference type="RefSeq" id="WP_182416030.1">
    <property type="nucleotide sequence ID" value="NZ_CP055153.1"/>
</dbReference>
<evidence type="ECO:0000313" key="12">
    <source>
        <dbReference type="Proteomes" id="UP000514509"/>
    </source>
</evidence>
<feature type="domain" description="Mechanosensitive ion channel MscS C-terminal" evidence="10">
    <location>
        <begin position="455"/>
        <end position="536"/>
    </location>
</feature>
<dbReference type="EMBL" id="CP055153">
    <property type="protein sequence ID" value="QMU28848.1"/>
    <property type="molecule type" value="Genomic_DNA"/>
</dbReference>
<reference evidence="11 12" key="1">
    <citation type="submission" date="2020-08" db="EMBL/GenBank/DDBJ databases">
        <title>Adhaeribacter dokdonensis sp. nov., isolated from the rhizosphere of Elymus tsukushiensis, a plant native to the Dokdo Islands, Republic of Korea.</title>
        <authorList>
            <person name="Ghim S.Y."/>
        </authorList>
    </citation>
    <scope>NUCLEOTIDE SEQUENCE [LARGE SCALE GENOMIC DNA]</scope>
    <source>
        <strain evidence="11 12">KUDC8001</strain>
    </source>
</reference>
<keyword evidence="12" id="KW-1185">Reference proteome</keyword>
<dbReference type="AlphaFoldDB" id="A0A7L7L7S6"/>
<evidence type="ECO:0000259" key="9">
    <source>
        <dbReference type="Pfam" id="PF00924"/>
    </source>
</evidence>
<evidence type="ECO:0000256" key="3">
    <source>
        <dbReference type="ARBA" id="ARBA00022475"/>
    </source>
</evidence>
<keyword evidence="3" id="KW-1003">Cell membrane</keyword>
<accession>A0A7L7L7S6</accession>
<dbReference type="Gene3D" id="1.10.287.1260">
    <property type="match status" value="1"/>
</dbReference>
<comment type="subcellular location">
    <subcellularLocation>
        <location evidence="1">Cell membrane</location>
        <topology evidence="1">Multi-pass membrane protein</topology>
    </subcellularLocation>
</comment>
<proteinExistence type="inferred from homology"/>
<feature type="domain" description="Mechanosensitive ion channel MscS" evidence="9">
    <location>
        <begin position="380"/>
        <end position="445"/>
    </location>
</feature>
<keyword evidence="6 8" id="KW-0472">Membrane</keyword>
<dbReference type="Pfam" id="PF21082">
    <property type="entry name" value="MS_channel_3rd"/>
    <property type="match status" value="1"/>
</dbReference>
<name>A0A7L7L7S6_9BACT</name>
<dbReference type="Gene3D" id="3.30.70.100">
    <property type="match status" value="1"/>
</dbReference>
<dbReference type="InterPro" id="IPR010920">
    <property type="entry name" value="LSM_dom_sf"/>
</dbReference>
<feature type="transmembrane region" description="Helical" evidence="8">
    <location>
        <begin position="215"/>
        <end position="240"/>
    </location>
</feature>
<dbReference type="SUPFAM" id="SSF82689">
    <property type="entry name" value="Mechanosensitive channel protein MscS (YggB), C-terminal domain"/>
    <property type="match status" value="1"/>
</dbReference>
<evidence type="ECO:0000256" key="7">
    <source>
        <dbReference type="SAM" id="MobiDB-lite"/>
    </source>
</evidence>
<dbReference type="InterPro" id="IPR011066">
    <property type="entry name" value="MscS_channel_C_sf"/>
</dbReference>
<dbReference type="InterPro" id="IPR006685">
    <property type="entry name" value="MscS_channel_2nd"/>
</dbReference>
<keyword evidence="5 8" id="KW-1133">Transmembrane helix</keyword>
<evidence type="ECO:0000313" key="11">
    <source>
        <dbReference type="EMBL" id="QMU28848.1"/>
    </source>
</evidence>
<evidence type="ECO:0000256" key="6">
    <source>
        <dbReference type="ARBA" id="ARBA00023136"/>
    </source>
</evidence>
<dbReference type="SUPFAM" id="SSF82861">
    <property type="entry name" value="Mechanosensitive channel protein MscS (YggB), transmembrane region"/>
    <property type="match status" value="1"/>
</dbReference>
<dbReference type="Proteomes" id="UP000514509">
    <property type="component" value="Chromosome"/>
</dbReference>
<feature type="transmembrane region" description="Helical" evidence="8">
    <location>
        <begin position="289"/>
        <end position="309"/>
    </location>
</feature>
<protein>
    <submittedName>
        <fullName evidence="11">Mechanosensitive ion channel family protein</fullName>
    </submittedName>
</protein>
<organism evidence="11 12">
    <name type="scientific">Adhaeribacter radiodurans</name>
    <dbReference type="NCBI Taxonomy" id="2745197"/>
    <lineage>
        <taxon>Bacteria</taxon>
        <taxon>Pseudomonadati</taxon>
        <taxon>Bacteroidota</taxon>
        <taxon>Cytophagia</taxon>
        <taxon>Cytophagales</taxon>
        <taxon>Hymenobacteraceae</taxon>
        <taxon>Adhaeribacter</taxon>
    </lineage>
</organism>
<dbReference type="PANTHER" id="PTHR30566">
    <property type="entry name" value="YNAI-RELATED MECHANOSENSITIVE ION CHANNEL"/>
    <property type="match status" value="1"/>
</dbReference>
<evidence type="ECO:0000256" key="4">
    <source>
        <dbReference type="ARBA" id="ARBA00022692"/>
    </source>
</evidence>
<dbReference type="Pfam" id="PF00924">
    <property type="entry name" value="MS_channel_2nd"/>
    <property type="match status" value="1"/>
</dbReference>
<evidence type="ECO:0000256" key="1">
    <source>
        <dbReference type="ARBA" id="ARBA00004651"/>
    </source>
</evidence>
<dbReference type="InterPro" id="IPR049278">
    <property type="entry name" value="MS_channel_C"/>
</dbReference>
<dbReference type="InterPro" id="IPR011014">
    <property type="entry name" value="MscS_channel_TM-2"/>
</dbReference>
<evidence type="ECO:0000256" key="2">
    <source>
        <dbReference type="ARBA" id="ARBA00008017"/>
    </source>
</evidence>
<dbReference type="GO" id="GO:0008381">
    <property type="term" value="F:mechanosensitive monoatomic ion channel activity"/>
    <property type="evidence" value="ECO:0007669"/>
    <property type="project" value="UniProtKB-ARBA"/>
</dbReference>
<evidence type="ECO:0000256" key="8">
    <source>
        <dbReference type="SAM" id="Phobius"/>
    </source>
</evidence>
<dbReference type="SUPFAM" id="SSF50182">
    <property type="entry name" value="Sm-like ribonucleoproteins"/>
    <property type="match status" value="1"/>
</dbReference>